<protein>
    <submittedName>
        <fullName evidence="1">Uncharacterized protein</fullName>
    </submittedName>
</protein>
<organism evidence="1">
    <name type="scientific">Mucochytrium quahogii</name>
    <dbReference type="NCBI Taxonomy" id="96639"/>
    <lineage>
        <taxon>Eukaryota</taxon>
        <taxon>Sar</taxon>
        <taxon>Stramenopiles</taxon>
        <taxon>Bigyra</taxon>
        <taxon>Labyrinthulomycetes</taxon>
        <taxon>Thraustochytrida</taxon>
        <taxon>Thraustochytriidae</taxon>
        <taxon>Mucochytrium</taxon>
    </lineage>
</organism>
<accession>A0A7S2W8X6</accession>
<evidence type="ECO:0000313" key="1">
    <source>
        <dbReference type="EMBL" id="CAD9672840.1"/>
    </source>
</evidence>
<dbReference type="AlphaFoldDB" id="A0A7S2W8X6"/>
<reference evidence="1" key="1">
    <citation type="submission" date="2021-01" db="EMBL/GenBank/DDBJ databases">
        <authorList>
            <person name="Corre E."/>
            <person name="Pelletier E."/>
            <person name="Niang G."/>
            <person name="Scheremetjew M."/>
            <person name="Finn R."/>
            <person name="Kale V."/>
            <person name="Holt S."/>
            <person name="Cochrane G."/>
            <person name="Meng A."/>
            <person name="Brown T."/>
            <person name="Cohen L."/>
        </authorList>
    </citation>
    <scope>NUCLEOTIDE SEQUENCE</scope>
    <source>
        <strain evidence="1">NY070348D</strain>
    </source>
</reference>
<gene>
    <name evidence="1" type="ORF">QSP1433_LOCUS4091</name>
</gene>
<name>A0A7S2W8X6_9STRA</name>
<proteinExistence type="predicted"/>
<sequence length="282" mass="29306">MYMKNALVIASVALGNAQAGATRLRSLTDLVVCSSDVAQVGYDAVMPPLINAFNSAWPQLAASSGIDPLTGVSIPNVDIPCKYGGDEICGLQASSCDKSWVQMDFNYLNGLGDLEIASYNLGTIDTNTSSCDSNSLPAGASCGYHATPAMTADLISGGKLEANLQNLKFKVKCKDAFGSKFDETIASFSSVTCKSTDATATMDSSVCGSNCNIFSASVSNLKISSSTKVTCDVSGLSSSIVDLVVPTIQSTLFNVVEPIAESEMNKELSNLIGTGYPNATCT</sequence>
<dbReference type="EMBL" id="HBHK01006736">
    <property type="protein sequence ID" value="CAD9672840.1"/>
    <property type="molecule type" value="Transcribed_RNA"/>
</dbReference>